<protein>
    <submittedName>
        <fullName evidence="1">Uncharacterized protein</fullName>
    </submittedName>
</protein>
<organism evidence="1">
    <name type="scientific">Sesamum radiatum</name>
    <name type="common">Black benniseed</name>
    <dbReference type="NCBI Taxonomy" id="300843"/>
    <lineage>
        <taxon>Eukaryota</taxon>
        <taxon>Viridiplantae</taxon>
        <taxon>Streptophyta</taxon>
        <taxon>Embryophyta</taxon>
        <taxon>Tracheophyta</taxon>
        <taxon>Spermatophyta</taxon>
        <taxon>Magnoliopsida</taxon>
        <taxon>eudicotyledons</taxon>
        <taxon>Gunneridae</taxon>
        <taxon>Pentapetalae</taxon>
        <taxon>asterids</taxon>
        <taxon>lamiids</taxon>
        <taxon>Lamiales</taxon>
        <taxon>Pedaliaceae</taxon>
        <taxon>Sesamum</taxon>
    </lineage>
</organism>
<accession>A0AAW2VZF1</accession>
<reference evidence="1" key="1">
    <citation type="submission" date="2020-06" db="EMBL/GenBank/DDBJ databases">
        <authorList>
            <person name="Li T."/>
            <person name="Hu X."/>
            <person name="Zhang T."/>
            <person name="Song X."/>
            <person name="Zhang H."/>
            <person name="Dai N."/>
            <person name="Sheng W."/>
            <person name="Hou X."/>
            <person name="Wei L."/>
        </authorList>
    </citation>
    <scope>NUCLEOTIDE SEQUENCE</scope>
    <source>
        <strain evidence="1">G02</strain>
        <tissue evidence="1">Leaf</tissue>
    </source>
</reference>
<sequence length="77" mass="9161">MEKTFANKLVEFAKYGQFRPGRDNKNAISNVVEEVMSRHGGKIDYGWGKYVIKFLRERHDVFSKLVTRRDVVWNKRL</sequence>
<dbReference type="AlphaFoldDB" id="A0AAW2VZF1"/>
<reference evidence="1" key="2">
    <citation type="journal article" date="2024" name="Plant">
        <title>Genomic evolution and insights into agronomic trait innovations of Sesamum species.</title>
        <authorList>
            <person name="Miao H."/>
            <person name="Wang L."/>
            <person name="Qu L."/>
            <person name="Liu H."/>
            <person name="Sun Y."/>
            <person name="Le M."/>
            <person name="Wang Q."/>
            <person name="Wei S."/>
            <person name="Zheng Y."/>
            <person name="Lin W."/>
            <person name="Duan Y."/>
            <person name="Cao H."/>
            <person name="Xiong S."/>
            <person name="Wang X."/>
            <person name="Wei L."/>
            <person name="Li C."/>
            <person name="Ma Q."/>
            <person name="Ju M."/>
            <person name="Zhao R."/>
            <person name="Li G."/>
            <person name="Mu C."/>
            <person name="Tian Q."/>
            <person name="Mei H."/>
            <person name="Zhang T."/>
            <person name="Gao T."/>
            <person name="Zhang H."/>
        </authorList>
    </citation>
    <scope>NUCLEOTIDE SEQUENCE</scope>
    <source>
        <strain evidence="1">G02</strain>
    </source>
</reference>
<name>A0AAW2VZF1_SESRA</name>
<dbReference type="EMBL" id="JACGWJ010000002">
    <property type="protein sequence ID" value="KAL0435114.1"/>
    <property type="molecule type" value="Genomic_DNA"/>
</dbReference>
<gene>
    <name evidence="1" type="ORF">Sradi_0219300</name>
</gene>
<comment type="caution">
    <text evidence="1">The sequence shown here is derived from an EMBL/GenBank/DDBJ whole genome shotgun (WGS) entry which is preliminary data.</text>
</comment>
<proteinExistence type="predicted"/>
<evidence type="ECO:0000313" key="1">
    <source>
        <dbReference type="EMBL" id="KAL0435114.1"/>
    </source>
</evidence>